<evidence type="ECO:0000313" key="9">
    <source>
        <dbReference type="EMBL" id="AIB10888.1"/>
    </source>
</evidence>
<evidence type="ECO:0000256" key="2">
    <source>
        <dbReference type="ARBA" id="ARBA00022617"/>
    </source>
</evidence>
<feature type="domain" description="Cytochrome c" evidence="8">
    <location>
        <begin position="30"/>
        <end position="129"/>
    </location>
</feature>
<keyword evidence="3 6" id="KW-0479">Metal-binding</keyword>
<keyword evidence="7" id="KW-0732">Signal</keyword>
<accession>A0A060DIS2</accession>
<reference evidence="9 11" key="1">
    <citation type="journal article" date="2014" name="Genome Announc.">
        <title>Complete Genome Sequence of the Model Rhizosphere Strain Azospirillum brasilense Az39, Successfully Applied in Agriculture.</title>
        <authorList>
            <person name="Rivera D."/>
            <person name="Revale S."/>
            <person name="Molina R."/>
            <person name="Gualpa J."/>
            <person name="Puente M."/>
            <person name="Maroniche G."/>
            <person name="Paris G."/>
            <person name="Baker D."/>
            <person name="Clavijo B."/>
            <person name="McLay K."/>
            <person name="Spaepen S."/>
            <person name="Perticari A."/>
            <person name="Vazquez M."/>
            <person name="Wisniewski-Dye F."/>
            <person name="Watkins C."/>
            <person name="Martinez-Abarca F."/>
            <person name="Vanderleyden J."/>
            <person name="Cassan F."/>
        </authorList>
    </citation>
    <scope>NUCLEOTIDE SEQUENCE [LARGE SCALE GENOMIC DNA]</scope>
    <source>
        <strain evidence="9 11">Az39</strain>
    </source>
</reference>
<dbReference type="GO" id="GO:0020037">
    <property type="term" value="F:heme binding"/>
    <property type="evidence" value="ECO:0007669"/>
    <property type="project" value="InterPro"/>
</dbReference>
<dbReference type="EMBL" id="POWG01000003">
    <property type="protein sequence ID" value="PNR00100.1"/>
    <property type="molecule type" value="Genomic_DNA"/>
</dbReference>
<reference evidence="10 12" key="2">
    <citation type="submission" date="2018-01" db="EMBL/GenBank/DDBJ databases">
        <title>Whole genome sequence of Azospirillum brasilense REC3 isolated from strawberry roots.</title>
        <authorList>
            <person name="Fontana C.A."/>
            <person name="Salazar S.M."/>
            <person name="Bassi D."/>
            <person name="Puglisi E."/>
            <person name="Lovaisa N.C."/>
            <person name="Toffoli L.M."/>
            <person name="Pedraza R."/>
            <person name="Cocconcelli P.S."/>
        </authorList>
    </citation>
    <scope>NUCLEOTIDE SEQUENCE [LARGE SCALE GENOMIC DNA]</scope>
    <source>
        <strain evidence="10 12">REC3</strain>
    </source>
</reference>
<proteinExistence type="predicted"/>
<dbReference type="InterPro" id="IPR036909">
    <property type="entry name" value="Cyt_c-like_dom_sf"/>
</dbReference>
<dbReference type="GO" id="GO:0046872">
    <property type="term" value="F:metal ion binding"/>
    <property type="evidence" value="ECO:0007669"/>
    <property type="project" value="UniProtKB-KW"/>
</dbReference>
<dbReference type="PROSITE" id="PS51007">
    <property type="entry name" value="CYTC"/>
    <property type="match status" value="1"/>
</dbReference>
<dbReference type="KEGG" id="abq:ABAZ39_02400"/>
<dbReference type="PRINTS" id="PR00604">
    <property type="entry name" value="CYTCHRMECIAB"/>
</dbReference>
<evidence type="ECO:0000313" key="12">
    <source>
        <dbReference type="Proteomes" id="UP000236268"/>
    </source>
</evidence>
<dbReference type="Gene3D" id="1.10.760.10">
    <property type="entry name" value="Cytochrome c-like domain"/>
    <property type="match status" value="1"/>
</dbReference>
<dbReference type="Pfam" id="PF00034">
    <property type="entry name" value="Cytochrom_C"/>
    <property type="match status" value="1"/>
</dbReference>
<protein>
    <submittedName>
        <fullName evidence="9">Cytochrome C</fullName>
    </submittedName>
</protein>
<evidence type="ECO:0000256" key="7">
    <source>
        <dbReference type="SAM" id="SignalP"/>
    </source>
</evidence>
<dbReference type="Proteomes" id="UP000027186">
    <property type="component" value="Chromosome"/>
</dbReference>
<dbReference type="SUPFAM" id="SSF46626">
    <property type="entry name" value="Cytochrome c"/>
    <property type="match status" value="1"/>
</dbReference>
<feature type="chain" id="PRO_5037664051" evidence="7">
    <location>
        <begin position="22"/>
        <end position="130"/>
    </location>
</feature>
<dbReference type="GO" id="GO:0009055">
    <property type="term" value="F:electron transfer activity"/>
    <property type="evidence" value="ECO:0007669"/>
    <property type="project" value="InterPro"/>
</dbReference>
<sequence length="130" mass="14123">MTVSRFVIAAALLLAAGTANAESGPQPKTAEEAAGKQIFHQCAACHSLDSSKNAFGPSLYNVVGRKAGSIPRFDYSNALKTSNITWTEDNLRHWIAGNDNFVPGTRMRHVAITDQAEQDYLIAFLKSLKQ</sequence>
<keyword evidence="5 6" id="KW-0408">Iron</keyword>
<organism evidence="9 11">
    <name type="scientific">Azospirillum argentinense</name>
    <dbReference type="NCBI Taxonomy" id="2970906"/>
    <lineage>
        <taxon>Bacteria</taxon>
        <taxon>Pseudomonadati</taxon>
        <taxon>Pseudomonadota</taxon>
        <taxon>Alphaproteobacteria</taxon>
        <taxon>Rhodospirillales</taxon>
        <taxon>Azospirillaceae</taxon>
        <taxon>Azospirillum</taxon>
    </lineage>
</organism>
<evidence type="ECO:0000256" key="1">
    <source>
        <dbReference type="ARBA" id="ARBA00022448"/>
    </source>
</evidence>
<keyword evidence="4" id="KW-0249">Electron transport</keyword>
<keyword evidence="1" id="KW-0813">Transport</keyword>
<dbReference type="InterPro" id="IPR009056">
    <property type="entry name" value="Cyt_c-like_dom"/>
</dbReference>
<accession>A0A2K1G603</accession>
<evidence type="ECO:0000313" key="10">
    <source>
        <dbReference type="EMBL" id="PNR00100.1"/>
    </source>
</evidence>
<evidence type="ECO:0000256" key="4">
    <source>
        <dbReference type="ARBA" id="ARBA00022982"/>
    </source>
</evidence>
<evidence type="ECO:0000313" key="11">
    <source>
        <dbReference type="Proteomes" id="UP000027186"/>
    </source>
</evidence>
<keyword evidence="2 6" id="KW-0349">Heme</keyword>
<evidence type="ECO:0000256" key="5">
    <source>
        <dbReference type="ARBA" id="ARBA00023004"/>
    </source>
</evidence>
<dbReference type="InterPro" id="IPR002327">
    <property type="entry name" value="Cyt_c_1A/1B"/>
</dbReference>
<gene>
    <name evidence="9" type="ORF">ABAZ39_02400</name>
    <name evidence="10" type="ORF">C1S70_04480</name>
</gene>
<feature type="signal peptide" evidence="7">
    <location>
        <begin position="1"/>
        <end position="21"/>
    </location>
</feature>
<evidence type="ECO:0000256" key="3">
    <source>
        <dbReference type="ARBA" id="ARBA00022723"/>
    </source>
</evidence>
<evidence type="ECO:0000259" key="8">
    <source>
        <dbReference type="PROSITE" id="PS51007"/>
    </source>
</evidence>
<dbReference type="Proteomes" id="UP000236268">
    <property type="component" value="Unassembled WGS sequence"/>
</dbReference>
<dbReference type="AlphaFoldDB" id="A0A060DIS2"/>
<dbReference type="OrthoDB" id="9805828at2"/>
<evidence type="ECO:0000256" key="6">
    <source>
        <dbReference type="PROSITE-ProRule" id="PRU00433"/>
    </source>
</evidence>
<dbReference type="PANTHER" id="PTHR11961">
    <property type="entry name" value="CYTOCHROME C"/>
    <property type="match status" value="1"/>
</dbReference>
<name>A0A060DIS2_9PROT</name>
<dbReference type="EMBL" id="CP007793">
    <property type="protein sequence ID" value="AIB10888.1"/>
    <property type="molecule type" value="Genomic_DNA"/>
</dbReference>
<dbReference type="RefSeq" id="WP_038526356.1">
    <property type="nucleotide sequence ID" value="NZ_CP007793.1"/>
</dbReference>